<gene>
    <name evidence="1" type="ORF">H0H81_000871</name>
</gene>
<reference evidence="1" key="2">
    <citation type="submission" date="2021-10" db="EMBL/GenBank/DDBJ databases">
        <title>Phylogenomics reveals ancestral predisposition of the termite-cultivated fungus Termitomyces towards a domesticated lifestyle.</title>
        <authorList>
            <person name="Auxier B."/>
            <person name="Grum-Grzhimaylo A."/>
            <person name="Cardenas M.E."/>
            <person name="Lodge J.D."/>
            <person name="Laessoe T."/>
            <person name="Pedersen O."/>
            <person name="Smith M.E."/>
            <person name="Kuyper T.W."/>
            <person name="Franco-Molano E.A."/>
            <person name="Baroni T.J."/>
            <person name="Aanen D.K."/>
        </authorList>
    </citation>
    <scope>NUCLEOTIDE SEQUENCE</scope>
    <source>
        <strain evidence="1">D49</strain>
    </source>
</reference>
<dbReference type="Proteomes" id="UP000717328">
    <property type="component" value="Unassembled WGS sequence"/>
</dbReference>
<evidence type="ECO:0000313" key="2">
    <source>
        <dbReference type="Proteomes" id="UP000717328"/>
    </source>
</evidence>
<keyword evidence="2" id="KW-1185">Reference proteome</keyword>
<evidence type="ECO:0000313" key="1">
    <source>
        <dbReference type="EMBL" id="KAG5653370.1"/>
    </source>
</evidence>
<dbReference type="OrthoDB" id="5987198at2759"/>
<reference evidence="1" key="1">
    <citation type="submission" date="2021-02" db="EMBL/GenBank/DDBJ databases">
        <authorList>
            <person name="Nieuwenhuis M."/>
            <person name="Van De Peppel L.J.J."/>
        </authorList>
    </citation>
    <scope>NUCLEOTIDE SEQUENCE</scope>
    <source>
        <strain evidence="1">D49</strain>
    </source>
</reference>
<comment type="caution">
    <text evidence="1">The sequence shown here is derived from an EMBL/GenBank/DDBJ whole genome shotgun (WGS) entry which is preliminary data.</text>
</comment>
<protein>
    <submittedName>
        <fullName evidence="1">Uncharacterized protein</fullName>
    </submittedName>
</protein>
<accession>A0A9P7KM27</accession>
<dbReference type="AlphaFoldDB" id="A0A9P7KM27"/>
<proteinExistence type="predicted"/>
<sequence length="107" mass="12191">MVLDAKRLEDDVSVCIKRINPKEATDEVEIATFLSSFRDPENHCVDIFDAFHDPVLPSVEYIVMPILRAYDNPEFGAVGEVVDFVTQMLEVILNLFVLQHALKRDRG</sequence>
<name>A0A9P7KM27_9AGAR</name>
<organism evidence="1 2">
    <name type="scientific">Sphagnurus paluster</name>
    <dbReference type="NCBI Taxonomy" id="117069"/>
    <lineage>
        <taxon>Eukaryota</taxon>
        <taxon>Fungi</taxon>
        <taxon>Dikarya</taxon>
        <taxon>Basidiomycota</taxon>
        <taxon>Agaricomycotina</taxon>
        <taxon>Agaricomycetes</taxon>
        <taxon>Agaricomycetidae</taxon>
        <taxon>Agaricales</taxon>
        <taxon>Tricholomatineae</taxon>
        <taxon>Lyophyllaceae</taxon>
        <taxon>Sphagnurus</taxon>
    </lineage>
</organism>
<dbReference type="EMBL" id="JABCKI010000057">
    <property type="protein sequence ID" value="KAG5653370.1"/>
    <property type="molecule type" value="Genomic_DNA"/>
</dbReference>